<dbReference type="OrthoDB" id="6621978at2759"/>
<name>A0A9P0MKK6_NEZVI</name>
<keyword evidence="5" id="KW-1185">Reference proteome</keyword>
<sequence>MVPESPTDNDKSIIDWIRYTVACAFLLPCFLVIVVFLKYEGAWSMWLSLFLSRGIYIVLATLIFGCFIITFFKNKVQGYSRGDSRSDESWCSPQDLWKTPHLSVCGDLKSLSRKPFLLEDVYDSDAVKQMLREADTRNEALKRELEELNKTRIDLEERSGALEREKAKVEERLEEAKYQSALESESLRKEAAITQRQLQQVLEVSDEKEMLSREVSSISRETRITESALKDQARLTTRLEEARAELNRLKLQMEEMKMERDTAVAIAADLAVRAQGAADDSAQLIGQWVRREMENRRKKGNPSMGSTVETDEVSYSTQNIERENSQNEKTELFQESVSTSLETEENQMFLNSMQEEMDHHKVHLDMNADEGTIINWDNEEPGDCLQTFGCGPVTSSAAFRDFLTAHYSQMPL</sequence>
<dbReference type="Proteomes" id="UP001152798">
    <property type="component" value="Chromosome 3"/>
</dbReference>
<proteinExistence type="predicted"/>
<evidence type="ECO:0000313" key="5">
    <source>
        <dbReference type="Proteomes" id="UP001152798"/>
    </source>
</evidence>
<feature type="transmembrane region" description="Helical" evidence="3">
    <location>
        <begin position="49"/>
        <end position="72"/>
    </location>
</feature>
<feature type="compositionally biased region" description="Polar residues" evidence="2">
    <location>
        <begin position="303"/>
        <end position="319"/>
    </location>
</feature>
<dbReference type="AlphaFoldDB" id="A0A9P0MKK6"/>
<keyword evidence="3" id="KW-0812">Transmembrane</keyword>
<gene>
    <name evidence="4" type="ORF">NEZAVI_LOCUS7331</name>
</gene>
<feature type="region of interest" description="Disordered" evidence="2">
    <location>
        <begin position="296"/>
        <end position="331"/>
    </location>
</feature>
<reference evidence="4" key="1">
    <citation type="submission" date="2022-01" db="EMBL/GenBank/DDBJ databases">
        <authorList>
            <person name="King R."/>
        </authorList>
    </citation>
    <scope>NUCLEOTIDE SEQUENCE</scope>
</reference>
<keyword evidence="1" id="KW-0175">Coiled coil</keyword>
<feature type="coiled-coil region" evidence="1">
    <location>
        <begin position="232"/>
        <end position="266"/>
    </location>
</feature>
<dbReference type="EMBL" id="OV725079">
    <property type="protein sequence ID" value="CAH1397524.1"/>
    <property type="molecule type" value="Genomic_DNA"/>
</dbReference>
<keyword evidence="3" id="KW-0472">Membrane</keyword>
<evidence type="ECO:0000313" key="4">
    <source>
        <dbReference type="EMBL" id="CAH1397524.1"/>
    </source>
</evidence>
<keyword evidence="3" id="KW-1133">Transmembrane helix</keyword>
<evidence type="ECO:0000256" key="3">
    <source>
        <dbReference type="SAM" id="Phobius"/>
    </source>
</evidence>
<protein>
    <submittedName>
        <fullName evidence="4">Uncharacterized protein</fullName>
    </submittedName>
</protein>
<feature type="coiled-coil region" evidence="1">
    <location>
        <begin position="124"/>
        <end position="179"/>
    </location>
</feature>
<evidence type="ECO:0000256" key="1">
    <source>
        <dbReference type="SAM" id="Coils"/>
    </source>
</evidence>
<evidence type="ECO:0000256" key="2">
    <source>
        <dbReference type="SAM" id="MobiDB-lite"/>
    </source>
</evidence>
<accession>A0A9P0MKK6</accession>
<organism evidence="4 5">
    <name type="scientific">Nezara viridula</name>
    <name type="common">Southern green stink bug</name>
    <name type="synonym">Cimex viridulus</name>
    <dbReference type="NCBI Taxonomy" id="85310"/>
    <lineage>
        <taxon>Eukaryota</taxon>
        <taxon>Metazoa</taxon>
        <taxon>Ecdysozoa</taxon>
        <taxon>Arthropoda</taxon>
        <taxon>Hexapoda</taxon>
        <taxon>Insecta</taxon>
        <taxon>Pterygota</taxon>
        <taxon>Neoptera</taxon>
        <taxon>Paraneoptera</taxon>
        <taxon>Hemiptera</taxon>
        <taxon>Heteroptera</taxon>
        <taxon>Panheteroptera</taxon>
        <taxon>Pentatomomorpha</taxon>
        <taxon>Pentatomoidea</taxon>
        <taxon>Pentatomidae</taxon>
        <taxon>Pentatominae</taxon>
        <taxon>Nezara</taxon>
    </lineage>
</organism>
<feature type="transmembrane region" description="Helical" evidence="3">
    <location>
        <begin position="16"/>
        <end position="37"/>
    </location>
</feature>
<feature type="compositionally biased region" description="Basic and acidic residues" evidence="2">
    <location>
        <begin position="320"/>
        <end position="331"/>
    </location>
</feature>